<dbReference type="PIRSF" id="PIRSF026631">
    <property type="entry name" value="UCP026631"/>
    <property type="match status" value="1"/>
</dbReference>
<feature type="transmembrane region" description="Helical" evidence="2">
    <location>
        <begin position="97"/>
        <end position="118"/>
    </location>
</feature>
<accession>A0ABW4L0B5</accession>
<name>A0ABW4L0B5_9MICO</name>
<evidence type="ECO:0000313" key="5">
    <source>
        <dbReference type="Proteomes" id="UP001597277"/>
    </source>
</evidence>
<dbReference type="Proteomes" id="UP001597277">
    <property type="component" value="Unassembled WGS sequence"/>
</dbReference>
<evidence type="ECO:0000256" key="2">
    <source>
        <dbReference type="SAM" id="Phobius"/>
    </source>
</evidence>
<organism evidence="4 5">
    <name type="scientific">Georgenia deserti</name>
    <dbReference type="NCBI Taxonomy" id="2093781"/>
    <lineage>
        <taxon>Bacteria</taxon>
        <taxon>Bacillati</taxon>
        <taxon>Actinomycetota</taxon>
        <taxon>Actinomycetes</taxon>
        <taxon>Micrococcales</taxon>
        <taxon>Bogoriellaceae</taxon>
        <taxon>Georgenia</taxon>
    </lineage>
</organism>
<keyword evidence="2" id="KW-1133">Transmembrane helix</keyword>
<dbReference type="InterPro" id="IPR014529">
    <property type="entry name" value="UCP026631"/>
</dbReference>
<feature type="transmembrane region" description="Helical" evidence="2">
    <location>
        <begin position="252"/>
        <end position="279"/>
    </location>
</feature>
<keyword evidence="2" id="KW-0812">Transmembrane</keyword>
<evidence type="ECO:0000313" key="4">
    <source>
        <dbReference type="EMBL" id="MFD1716409.1"/>
    </source>
</evidence>
<sequence length="570" mass="60238">MPPPQGHPRPLSQGQTPTPAAGPPPGPVPGPPPHGGHPGPPDAEHGPVWRSVHKITPILNAWQVIAAVIAVLVVQALQQASQIPQLWSLVQRYRVTAILIILGVVLLVALVAGIYSALAWRRMKFAVTSESVDLHSGILFRRQRHARLVRIQAVDVVQPLLGRLFGLAQVKVETAGGNESNVVIGYLKEPEAQAVRNEVMARAAGVAVPESGAAATGPAAAGAPSAGAPGTSPPVIAAAPERQLLRVPDGRLVASLVVSPSLIALLVALAGLVVAAYLADNPGPIFAGGPGFIGWIIYLWGRFAGEFHFRVATSPDGIRLRHGLLETRSQTVPPGRVQAVQLTQGPLWRWFGWWRVKMNVAGYGQSTNNQQNSGVETVLLSVGSRADALTALWLVLPDLGEEDVSGLLDAAVEGTGEGAGFWISPRRARWLDPLTRRRNGLRITRTALLMRSGRFVRSLVVVPHERTQSLGIEQGPLERAFRLANLKAHSVAGPITPVAYHLDDVLARDILMEQAERARTARAAEGPEEWMRRVGVPAAEPADDGQPGGGHSGSAQPGGAPAGGPGTMAP</sequence>
<feature type="domain" description="YdbS-like PH" evidence="3">
    <location>
        <begin position="437"/>
        <end position="500"/>
    </location>
</feature>
<evidence type="ECO:0000256" key="1">
    <source>
        <dbReference type="SAM" id="MobiDB-lite"/>
    </source>
</evidence>
<dbReference type="Pfam" id="PF03703">
    <property type="entry name" value="bPH_2"/>
    <property type="match status" value="3"/>
</dbReference>
<feature type="region of interest" description="Disordered" evidence="1">
    <location>
        <begin position="1"/>
        <end position="47"/>
    </location>
</feature>
<dbReference type="PANTHER" id="PTHR34473:SF2">
    <property type="entry name" value="UPF0699 TRANSMEMBRANE PROTEIN YDBT"/>
    <property type="match status" value="1"/>
</dbReference>
<dbReference type="EMBL" id="JBHUEE010000001">
    <property type="protein sequence ID" value="MFD1716409.1"/>
    <property type="molecule type" value="Genomic_DNA"/>
</dbReference>
<protein>
    <submittedName>
        <fullName evidence="4">PH domain-containing protein</fullName>
    </submittedName>
</protein>
<evidence type="ECO:0000259" key="3">
    <source>
        <dbReference type="Pfam" id="PF03703"/>
    </source>
</evidence>
<feature type="compositionally biased region" description="Gly residues" evidence="1">
    <location>
        <begin position="560"/>
        <end position="570"/>
    </location>
</feature>
<proteinExistence type="predicted"/>
<dbReference type="InterPro" id="IPR005182">
    <property type="entry name" value="YdbS-like_PH"/>
</dbReference>
<feature type="domain" description="YdbS-like PH" evidence="3">
    <location>
        <begin position="309"/>
        <end position="375"/>
    </location>
</feature>
<dbReference type="RefSeq" id="WP_388001854.1">
    <property type="nucleotide sequence ID" value="NZ_JBHUEE010000001.1"/>
</dbReference>
<dbReference type="PANTHER" id="PTHR34473">
    <property type="entry name" value="UPF0699 TRANSMEMBRANE PROTEIN YDBS"/>
    <property type="match status" value="1"/>
</dbReference>
<keyword evidence="2" id="KW-0472">Membrane</keyword>
<comment type="caution">
    <text evidence="4">The sequence shown here is derived from an EMBL/GenBank/DDBJ whole genome shotgun (WGS) entry which is preliminary data.</text>
</comment>
<feature type="region of interest" description="Disordered" evidence="1">
    <location>
        <begin position="536"/>
        <end position="570"/>
    </location>
</feature>
<feature type="transmembrane region" description="Helical" evidence="2">
    <location>
        <begin position="285"/>
        <end position="301"/>
    </location>
</feature>
<feature type="domain" description="YdbS-like PH" evidence="3">
    <location>
        <begin position="120"/>
        <end position="198"/>
    </location>
</feature>
<feature type="transmembrane region" description="Helical" evidence="2">
    <location>
        <begin position="58"/>
        <end position="77"/>
    </location>
</feature>
<feature type="compositionally biased region" description="Pro residues" evidence="1">
    <location>
        <begin position="20"/>
        <end position="41"/>
    </location>
</feature>
<keyword evidence="5" id="KW-1185">Reference proteome</keyword>
<gene>
    <name evidence="4" type="ORF">ACFSE6_01060</name>
</gene>
<reference evidence="5" key="1">
    <citation type="journal article" date="2019" name="Int. J. Syst. Evol. Microbiol.">
        <title>The Global Catalogue of Microorganisms (GCM) 10K type strain sequencing project: providing services to taxonomists for standard genome sequencing and annotation.</title>
        <authorList>
            <consortium name="The Broad Institute Genomics Platform"/>
            <consortium name="The Broad Institute Genome Sequencing Center for Infectious Disease"/>
            <person name="Wu L."/>
            <person name="Ma J."/>
        </authorList>
    </citation>
    <scope>NUCLEOTIDE SEQUENCE [LARGE SCALE GENOMIC DNA]</scope>
    <source>
        <strain evidence="5">JCM 17130</strain>
    </source>
</reference>